<comment type="similarity">
    <text evidence="1 3">Belongs to the peptidase M14 family.</text>
</comment>
<dbReference type="InterPro" id="IPR000834">
    <property type="entry name" value="Peptidase_M14"/>
</dbReference>
<dbReference type="Gene3D" id="3.40.630.10">
    <property type="entry name" value="Zn peptidases"/>
    <property type="match status" value="1"/>
</dbReference>
<reference evidence="5" key="2">
    <citation type="submission" date="2025-09" db="UniProtKB">
        <authorList>
            <consortium name="Ensembl"/>
        </authorList>
    </citation>
    <scope>IDENTIFICATION</scope>
</reference>
<comment type="caution">
    <text evidence="3">Lacks conserved residue(s) required for the propagation of feature annotation.</text>
</comment>
<dbReference type="Pfam" id="PF00246">
    <property type="entry name" value="Peptidase_M14"/>
    <property type="match status" value="1"/>
</dbReference>
<evidence type="ECO:0000259" key="4">
    <source>
        <dbReference type="PROSITE" id="PS52035"/>
    </source>
</evidence>
<reference evidence="5" key="1">
    <citation type="submission" date="2025-08" db="UniProtKB">
        <authorList>
            <consortium name="Ensembl"/>
        </authorList>
    </citation>
    <scope>IDENTIFICATION</scope>
</reference>
<dbReference type="GeneTree" id="ENSGT00940000158323"/>
<dbReference type="SUPFAM" id="SSF49464">
    <property type="entry name" value="Carboxypeptidase regulatory domain-like"/>
    <property type="match status" value="1"/>
</dbReference>
<dbReference type="GO" id="GO:0008270">
    <property type="term" value="F:zinc ion binding"/>
    <property type="evidence" value="ECO:0007669"/>
    <property type="project" value="InterPro"/>
</dbReference>
<dbReference type="GO" id="GO:0006518">
    <property type="term" value="P:peptide metabolic process"/>
    <property type="evidence" value="ECO:0007669"/>
    <property type="project" value="TreeGrafter"/>
</dbReference>
<dbReference type="GO" id="GO:0016485">
    <property type="term" value="P:protein processing"/>
    <property type="evidence" value="ECO:0007669"/>
    <property type="project" value="TreeGrafter"/>
</dbReference>
<dbReference type="PANTHER" id="PTHR11532">
    <property type="entry name" value="PROTEASE M14 CARBOXYPEPTIDASE"/>
    <property type="match status" value="1"/>
</dbReference>
<dbReference type="InterPro" id="IPR008969">
    <property type="entry name" value="CarboxyPept-like_regulatory"/>
</dbReference>
<dbReference type="InterPro" id="IPR050753">
    <property type="entry name" value="Peptidase_M14_domain"/>
</dbReference>
<dbReference type="SUPFAM" id="SSF53187">
    <property type="entry name" value="Zn-dependent exopeptidases"/>
    <property type="match status" value="1"/>
</dbReference>
<evidence type="ECO:0000256" key="1">
    <source>
        <dbReference type="ARBA" id="ARBA00005988"/>
    </source>
</evidence>
<dbReference type="GO" id="GO:0000977">
    <property type="term" value="F:RNA polymerase II transcription regulatory region sequence-specific DNA binding"/>
    <property type="evidence" value="ECO:0007669"/>
    <property type="project" value="TreeGrafter"/>
</dbReference>
<organism evidence="5 6">
    <name type="scientific">Oncorhynchus kisutch</name>
    <name type="common">Coho salmon</name>
    <name type="synonym">Salmo kisutch</name>
    <dbReference type="NCBI Taxonomy" id="8019"/>
    <lineage>
        <taxon>Eukaryota</taxon>
        <taxon>Metazoa</taxon>
        <taxon>Chordata</taxon>
        <taxon>Craniata</taxon>
        <taxon>Vertebrata</taxon>
        <taxon>Euteleostomi</taxon>
        <taxon>Actinopterygii</taxon>
        <taxon>Neopterygii</taxon>
        <taxon>Teleostei</taxon>
        <taxon>Protacanthopterygii</taxon>
        <taxon>Salmoniformes</taxon>
        <taxon>Salmonidae</taxon>
        <taxon>Salmoninae</taxon>
        <taxon>Oncorhynchus</taxon>
    </lineage>
</organism>
<dbReference type="Proteomes" id="UP000694557">
    <property type="component" value="Unassembled WGS sequence"/>
</dbReference>
<dbReference type="Ensembl" id="ENSOKIT00005049859.1">
    <property type="protein sequence ID" value="ENSOKIP00005047275.1"/>
    <property type="gene ID" value="ENSOKIG00005019898.1"/>
</dbReference>
<dbReference type="GO" id="GO:0001227">
    <property type="term" value="F:DNA-binding transcription repressor activity, RNA polymerase II-specific"/>
    <property type="evidence" value="ECO:0007669"/>
    <property type="project" value="TreeGrafter"/>
</dbReference>
<dbReference type="GO" id="GO:0004181">
    <property type="term" value="F:metallocarboxypeptidase activity"/>
    <property type="evidence" value="ECO:0007669"/>
    <property type="project" value="InterPro"/>
</dbReference>
<evidence type="ECO:0000256" key="2">
    <source>
        <dbReference type="ARBA" id="ARBA00023180"/>
    </source>
</evidence>
<keyword evidence="6" id="KW-1185">Reference proteome</keyword>
<dbReference type="AlphaFoldDB" id="A0A8C7GTV0"/>
<evidence type="ECO:0000313" key="5">
    <source>
        <dbReference type="Ensembl" id="ENSOKIP00005047275.1"/>
    </source>
</evidence>
<proteinExistence type="inferred from homology"/>
<feature type="domain" description="Peptidase M14" evidence="4">
    <location>
        <begin position="1"/>
        <end position="138"/>
    </location>
</feature>
<protein>
    <recommendedName>
        <fullName evidence="4">Peptidase M14 domain-containing protein</fullName>
    </recommendedName>
</protein>
<dbReference type="Gene3D" id="2.60.40.1120">
    <property type="entry name" value="Carboxypeptidase-like, regulatory domain"/>
    <property type="match status" value="1"/>
</dbReference>
<accession>A0A8C7GTV0</accession>
<dbReference type="PANTHER" id="PTHR11532:SF48">
    <property type="entry name" value="ADIPOCYTE ENHANCER-BINDING PROTEIN 1"/>
    <property type="match status" value="1"/>
</dbReference>
<evidence type="ECO:0000313" key="6">
    <source>
        <dbReference type="Proteomes" id="UP000694557"/>
    </source>
</evidence>
<name>A0A8C7GTV0_ONCKI</name>
<dbReference type="PROSITE" id="PS52035">
    <property type="entry name" value="PEPTIDASE_M14"/>
    <property type="match status" value="1"/>
</dbReference>
<sequence>MESHPFVLGANFQGGERFVAYPYDNHHLTKTDQITLSDCVCVFVCYRWLAISYASTHLSMTYTSHGSCHGNDITGGVGIVNRAKWQPVTGSMNDFSYLHTNCLELSVFLGCDKFPHQSELVIEWEKNREAMLTFMEQVQRGIRGVVKDNEGNPIANATVSVEGVNHDVSTGGYSVWPCSNTFTIHPSSPLPMHSKVFEQEQCHSPEPRLSTQFLE</sequence>
<keyword evidence="2" id="KW-0325">Glycoprotein</keyword>
<dbReference type="GO" id="GO:0005615">
    <property type="term" value="C:extracellular space"/>
    <property type="evidence" value="ECO:0007669"/>
    <property type="project" value="TreeGrafter"/>
</dbReference>
<evidence type="ECO:0000256" key="3">
    <source>
        <dbReference type="PROSITE-ProRule" id="PRU01379"/>
    </source>
</evidence>